<dbReference type="HOGENOM" id="CLU_138510_0_0_10"/>
<evidence type="ECO:0008006" key="3">
    <source>
        <dbReference type="Google" id="ProtNLM"/>
    </source>
</evidence>
<name>A0A0E2LNW5_PORGN</name>
<reference evidence="1 2" key="1">
    <citation type="submission" date="2013-06" db="EMBL/GenBank/DDBJ databases">
        <authorList>
            <person name="Weinstock G."/>
            <person name="Sodergren E."/>
            <person name="Lobos E.A."/>
            <person name="Fulton L."/>
            <person name="Fulton R."/>
            <person name="Courtney L."/>
            <person name="Fronick C."/>
            <person name="O'Laughlin M."/>
            <person name="Godfrey J."/>
            <person name="Wilson R.M."/>
            <person name="Miner T."/>
            <person name="Farmer C."/>
            <person name="Delehaunty K."/>
            <person name="Cordes M."/>
            <person name="Minx P."/>
            <person name="Tomlinson C."/>
            <person name="Chen J."/>
            <person name="Wollam A."/>
            <person name="Pepin K.H."/>
            <person name="Bhonagiri V."/>
            <person name="Zhang X."/>
            <person name="Warren W."/>
            <person name="Mitreva M."/>
            <person name="Mardis E.R."/>
            <person name="Wilson R.K."/>
        </authorList>
    </citation>
    <scope>NUCLEOTIDE SEQUENCE [LARGE SCALE GENOMIC DNA]</scope>
    <source>
        <strain evidence="1 2">F0570</strain>
    </source>
</reference>
<evidence type="ECO:0000313" key="2">
    <source>
        <dbReference type="Proteomes" id="UP000016630"/>
    </source>
</evidence>
<gene>
    <name evidence="1" type="ORF">HMPREF1555_01739</name>
</gene>
<dbReference type="PATRIC" id="fig|1227271.3.peg.1512"/>
<organism evidence="1 2">
    <name type="scientific">Porphyromonas gingivalis F0570</name>
    <dbReference type="NCBI Taxonomy" id="1227271"/>
    <lineage>
        <taxon>Bacteria</taxon>
        <taxon>Pseudomonadati</taxon>
        <taxon>Bacteroidota</taxon>
        <taxon>Bacteroidia</taxon>
        <taxon>Bacteroidales</taxon>
        <taxon>Porphyromonadaceae</taxon>
        <taxon>Porphyromonas</taxon>
    </lineage>
</organism>
<accession>A0A0E2LNW5</accession>
<protein>
    <recommendedName>
        <fullName evidence="3">Rieske domain-containing protein</fullName>
    </recommendedName>
</protein>
<dbReference type="Proteomes" id="UP000016630">
    <property type="component" value="Unassembled WGS sequence"/>
</dbReference>
<evidence type="ECO:0000313" key="1">
    <source>
        <dbReference type="EMBL" id="ERJ64663.1"/>
    </source>
</evidence>
<dbReference type="GO" id="GO:0051537">
    <property type="term" value="F:2 iron, 2 sulfur cluster binding"/>
    <property type="evidence" value="ECO:0007669"/>
    <property type="project" value="InterPro"/>
</dbReference>
<dbReference type="Gene3D" id="2.102.10.10">
    <property type="entry name" value="Rieske [2Fe-2S] iron-sulphur domain"/>
    <property type="match status" value="1"/>
</dbReference>
<sequence>MHEPVVMSRNVVPKMLSLIFIGGSIFASCRKQIAVQSIPNMPVNYTIYDNSAQAIKLAKEGMISITNVEVENTAIGYGGLLVVSRTITPSAEDLAYDLSCPYEVKQDVRVRPSTDNPFTVRCPVCGSVFNVAENDGAPIAGPAASSDSPRRMRQYRVIRQPDGIRIIN</sequence>
<proteinExistence type="predicted"/>
<dbReference type="InterPro" id="IPR036922">
    <property type="entry name" value="Rieske_2Fe-2S_sf"/>
</dbReference>
<comment type="caution">
    <text evidence="1">The sequence shown here is derived from an EMBL/GenBank/DDBJ whole genome shotgun (WGS) entry which is preliminary data.</text>
</comment>
<dbReference type="EMBL" id="AWUW01000128">
    <property type="protein sequence ID" value="ERJ64663.1"/>
    <property type="molecule type" value="Genomic_DNA"/>
</dbReference>
<dbReference type="AlphaFoldDB" id="A0A0E2LNW5"/>